<gene>
    <name evidence="5" type="ordered locus">Rru_A3379</name>
</gene>
<evidence type="ECO:0000256" key="4">
    <source>
        <dbReference type="SAM" id="SignalP"/>
    </source>
</evidence>
<dbReference type="Pfam" id="PF13432">
    <property type="entry name" value="TPR_16"/>
    <property type="match status" value="1"/>
</dbReference>
<organism evidence="5 6">
    <name type="scientific">Rhodospirillum rubrum (strain ATCC 11170 / ATH 1.1.1 / DSM 467 / LMG 4362 / NCIMB 8255 / S1)</name>
    <dbReference type="NCBI Taxonomy" id="269796"/>
    <lineage>
        <taxon>Bacteria</taxon>
        <taxon>Pseudomonadati</taxon>
        <taxon>Pseudomonadota</taxon>
        <taxon>Alphaproteobacteria</taxon>
        <taxon>Rhodospirillales</taxon>
        <taxon>Rhodospirillaceae</taxon>
        <taxon>Rhodospirillum</taxon>
    </lineage>
</organism>
<sequence>MFHFSLSPRRTGRGARPRARLGAMLALAFLAGGLTAGPGNAAEGAGATAERQYCACMALARSRPDQAFEKAGQWKALGGGVPARHCEAVALLGLKEYGEAARRLEALAEDVKLARGLRVDLLTQAGQAWLAVGDLSRAYANQTTALQLAGARAQSGAPALSSVLPDLYIDRAVTLAQAGRDDEATTDLTKALALQPASVTALVLRASAQRRQGRLTAARADAEAAVKRAPNDAEARLERGDVRLALGDRDGARADWLKVLELAPREGAADAARARIETLDLKVR</sequence>
<dbReference type="InterPro" id="IPR019734">
    <property type="entry name" value="TPR_rpt"/>
</dbReference>
<keyword evidence="4" id="KW-0732">Signal</keyword>
<dbReference type="SMART" id="SM00028">
    <property type="entry name" value="TPR"/>
    <property type="match status" value="4"/>
</dbReference>
<keyword evidence="6" id="KW-1185">Reference proteome</keyword>
<dbReference type="InterPro" id="IPR050498">
    <property type="entry name" value="Ycf3"/>
</dbReference>
<reference evidence="5 6" key="1">
    <citation type="journal article" date="2011" name="Stand. Genomic Sci.">
        <title>Complete genome sequence of Rhodospirillum rubrum type strain (S1).</title>
        <authorList>
            <person name="Munk A.C."/>
            <person name="Copeland A."/>
            <person name="Lucas S."/>
            <person name="Lapidus A."/>
            <person name="Del Rio T.G."/>
            <person name="Barry K."/>
            <person name="Detter J.C."/>
            <person name="Hammon N."/>
            <person name="Israni S."/>
            <person name="Pitluck S."/>
            <person name="Brettin T."/>
            <person name="Bruce D."/>
            <person name="Han C."/>
            <person name="Tapia R."/>
            <person name="Gilna P."/>
            <person name="Schmutz J."/>
            <person name="Larimer F."/>
            <person name="Land M."/>
            <person name="Kyrpides N.C."/>
            <person name="Mavromatis K."/>
            <person name="Richardson P."/>
            <person name="Rohde M."/>
            <person name="Goker M."/>
            <person name="Klenk H.P."/>
            <person name="Zhang Y."/>
            <person name="Roberts G.P."/>
            <person name="Reslewic S."/>
            <person name="Schwartz D.C."/>
        </authorList>
    </citation>
    <scope>NUCLEOTIDE SEQUENCE [LARGE SCALE GENOMIC DNA]</scope>
    <source>
        <strain evidence="6">ATCC 11170 / ATH 1.1.1 / DSM 467 / LMG 4362 / NCIMB 8255 / S1</strain>
    </source>
</reference>
<dbReference type="RefSeq" id="WP_011391126.1">
    <property type="nucleotide sequence ID" value="NC_007643.1"/>
</dbReference>
<dbReference type="Proteomes" id="UP000001929">
    <property type="component" value="Chromosome"/>
</dbReference>
<protein>
    <submittedName>
        <fullName evidence="5">TPR repeat</fullName>
    </submittedName>
</protein>
<feature type="repeat" description="TPR" evidence="3">
    <location>
        <begin position="233"/>
        <end position="266"/>
    </location>
</feature>
<dbReference type="EMBL" id="CP000230">
    <property type="protein sequence ID" value="ABC24173.1"/>
    <property type="molecule type" value="Genomic_DNA"/>
</dbReference>
<evidence type="ECO:0000256" key="2">
    <source>
        <dbReference type="ARBA" id="ARBA00022803"/>
    </source>
</evidence>
<evidence type="ECO:0000256" key="3">
    <source>
        <dbReference type="PROSITE-ProRule" id="PRU00339"/>
    </source>
</evidence>
<dbReference type="SUPFAM" id="SSF48452">
    <property type="entry name" value="TPR-like"/>
    <property type="match status" value="1"/>
</dbReference>
<dbReference type="InterPro" id="IPR011990">
    <property type="entry name" value="TPR-like_helical_dom_sf"/>
</dbReference>
<dbReference type="STRING" id="269796.Rru_A3379"/>
<keyword evidence="1" id="KW-0677">Repeat</keyword>
<dbReference type="HOGENOM" id="CLU_068030_2_0_5"/>
<feature type="repeat" description="TPR" evidence="3">
    <location>
        <begin position="165"/>
        <end position="198"/>
    </location>
</feature>
<feature type="chain" id="PRO_5004214719" evidence="4">
    <location>
        <begin position="42"/>
        <end position="284"/>
    </location>
</feature>
<dbReference type="PANTHER" id="PTHR44858:SF1">
    <property type="entry name" value="UDP-N-ACETYLGLUCOSAMINE--PEPTIDE N-ACETYLGLUCOSAMINYLTRANSFERASE SPINDLY-RELATED"/>
    <property type="match status" value="1"/>
</dbReference>
<dbReference type="PANTHER" id="PTHR44858">
    <property type="entry name" value="TETRATRICOPEPTIDE REPEAT PROTEIN 6"/>
    <property type="match status" value="1"/>
</dbReference>
<dbReference type="PROSITE" id="PS50005">
    <property type="entry name" value="TPR"/>
    <property type="match status" value="2"/>
</dbReference>
<dbReference type="EnsemblBacteria" id="ABC24173">
    <property type="protein sequence ID" value="ABC24173"/>
    <property type="gene ID" value="Rru_A3379"/>
</dbReference>
<dbReference type="AlphaFoldDB" id="Q2RNX2"/>
<evidence type="ECO:0000256" key="1">
    <source>
        <dbReference type="ARBA" id="ARBA00022737"/>
    </source>
</evidence>
<evidence type="ECO:0000313" key="5">
    <source>
        <dbReference type="EMBL" id="ABC24173.1"/>
    </source>
</evidence>
<dbReference type="PATRIC" id="fig|269796.9.peg.3493"/>
<feature type="signal peptide" evidence="4">
    <location>
        <begin position="1"/>
        <end position="41"/>
    </location>
</feature>
<dbReference type="Gene3D" id="1.25.40.10">
    <property type="entry name" value="Tetratricopeptide repeat domain"/>
    <property type="match status" value="1"/>
</dbReference>
<name>Q2RNX2_RHORT</name>
<accession>Q2RNX2</accession>
<keyword evidence="2 3" id="KW-0802">TPR repeat</keyword>
<dbReference type="eggNOG" id="COG0457">
    <property type="taxonomic scope" value="Bacteria"/>
</dbReference>
<evidence type="ECO:0000313" key="6">
    <source>
        <dbReference type="Proteomes" id="UP000001929"/>
    </source>
</evidence>
<dbReference type="PhylomeDB" id="Q2RNX2"/>
<proteinExistence type="predicted"/>
<dbReference type="KEGG" id="rru:Rru_A3379"/>